<keyword evidence="2" id="KW-1185">Reference proteome</keyword>
<gene>
    <name evidence="1" type="ORF">LIER_33799</name>
</gene>
<dbReference type="EMBL" id="BAABME010013764">
    <property type="protein sequence ID" value="GAA0186511.1"/>
    <property type="molecule type" value="Genomic_DNA"/>
</dbReference>
<dbReference type="SUPFAM" id="SSF56219">
    <property type="entry name" value="DNase I-like"/>
    <property type="match status" value="1"/>
</dbReference>
<accession>A0AAV3S2M1</accession>
<dbReference type="PANTHER" id="PTHR33710:SF71">
    <property type="entry name" value="ENDONUCLEASE_EXONUCLEASE_PHOSPHATASE DOMAIN-CONTAINING PROTEIN"/>
    <property type="match status" value="1"/>
</dbReference>
<proteinExistence type="predicted"/>
<evidence type="ECO:0000313" key="1">
    <source>
        <dbReference type="EMBL" id="GAA0186511.1"/>
    </source>
</evidence>
<dbReference type="Gene3D" id="3.60.10.10">
    <property type="entry name" value="Endonuclease/exonuclease/phosphatase"/>
    <property type="match status" value="1"/>
</dbReference>
<comment type="caution">
    <text evidence="1">The sequence shown here is derived from an EMBL/GenBank/DDBJ whole genome shotgun (WGS) entry which is preliminary data.</text>
</comment>
<evidence type="ECO:0000313" key="2">
    <source>
        <dbReference type="Proteomes" id="UP001454036"/>
    </source>
</evidence>
<dbReference type="PANTHER" id="PTHR33710">
    <property type="entry name" value="BNAC02G09200D PROTEIN"/>
    <property type="match status" value="1"/>
</dbReference>
<evidence type="ECO:0008006" key="3">
    <source>
        <dbReference type="Google" id="ProtNLM"/>
    </source>
</evidence>
<organism evidence="1 2">
    <name type="scientific">Lithospermum erythrorhizon</name>
    <name type="common">Purple gromwell</name>
    <name type="synonym">Lithospermum officinale var. erythrorhizon</name>
    <dbReference type="NCBI Taxonomy" id="34254"/>
    <lineage>
        <taxon>Eukaryota</taxon>
        <taxon>Viridiplantae</taxon>
        <taxon>Streptophyta</taxon>
        <taxon>Embryophyta</taxon>
        <taxon>Tracheophyta</taxon>
        <taxon>Spermatophyta</taxon>
        <taxon>Magnoliopsida</taxon>
        <taxon>eudicotyledons</taxon>
        <taxon>Gunneridae</taxon>
        <taxon>Pentapetalae</taxon>
        <taxon>asterids</taxon>
        <taxon>lamiids</taxon>
        <taxon>Boraginales</taxon>
        <taxon>Boraginaceae</taxon>
        <taxon>Boraginoideae</taxon>
        <taxon>Lithospermeae</taxon>
        <taxon>Lithospermum</taxon>
    </lineage>
</organism>
<dbReference type="Proteomes" id="UP001454036">
    <property type="component" value="Unassembled WGS sequence"/>
</dbReference>
<sequence>MKYLNNSSQLSAVFIGDFNEVMWGTEHVSQSRHRLSWPMENFRRIIQDCELVVIGFSCFPFTWCSNYISPFSTRATLDRALASRDWNINFREAKVTHISSNRSDHLLLVLTIGEKNLVISVGHVNA</sequence>
<protein>
    <recommendedName>
        <fullName evidence="3">Reverse transcriptase</fullName>
    </recommendedName>
</protein>
<dbReference type="InterPro" id="IPR036691">
    <property type="entry name" value="Endo/exonu/phosph_ase_sf"/>
</dbReference>
<reference evidence="1 2" key="1">
    <citation type="submission" date="2024-01" db="EMBL/GenBank/DDBJ databases">
        <title>The complete chloroplast genome sequence of Lithospermum erythrorhizon: insights into the phylogenetic relationship among Boraginaceae species and the maternal lineages of purple gromwells.</title>
        <authorList>
            <person name="Okada T."/>
            <person name="Watanabe K."/>
        </authorList>
    </citation>
    <scope>NUCLEOTIDE SEQUENCE [LARGE SCALE GENOMIC DNA]</scope>
</reference>
<dbReference type="AlphaFoldDB" id="A0AAV3S2M1"/>
<name>A0AAV3S2M1_LITER</name>